<name>A0AAD6XTQ1_9AGAR</name>
<feature type="region of interest" description="Disordered" evidence="1">
    <location>
        <begin position="217"/>
        <end position="245"/>
    </location>
</feature>
<gene>
    <name evidence="2" type="ORF">B0H15DRAFT_835210</name>
</gene>
<accession>A0AAD6XTQ1</accession>
<reference evidence="2" key="1">
    <citation type="submission" date="2023-03" db="EMBL/GenBank/DDBJ databases">
        <title>Massive genome expansion in bonnet fungi (Mycena s.s.) driven by repeated elements and novel gene families across ecological guilds.</title>
        <authorList>
            <consortium name="Lawrence Berkeley National Laboratory"/>
            <person name="Harder C.B."/>
            <person name="Miyauchi S."/>
            <person name="Viragh M."/>
            <person name="Kuo A."/>
            <person name="Thoen E."/>
            <person name="Andreopoulos B."/>
            <person name="Lu D."/>
            <person name="Skrede I."/>
            <person name="Drula E."/>
            <person name="Henrissat B."/>
            <person name="Morin E."/>
            <person name="Kohler A."/>
            <person name="Barry K."/>
            <person name="LaButti K."/>
            <person name="Morin E."/>
            <person name="Salamov A."/>
            <person name="Lipzen A."/>
            <person name="Mereny Z."/>
            <person name="Hegedus B."/>
            <person name="Baldrian P."/>
            <person name="Stursova M."/>
            <person name="Weitz H."/>
            <person name="Taylor A."/>
            <person name="Grigoriev I.V."/>
            <person name="Nagy L.G."/>
            <person name="Martin F."/>
            <person name="Kauserud H."/>
        </authorList>
    </citation>
    <scope>NUCLEOTIDE SEQUENCE</scope>
    <source>
        <strain evidence="2">CBHHK173m</strain>
    </source>
</reference>
<protein>
    <submittedName>
        <fullName evidence="2">Uncharacterized protein</fullName>
    </submittedName>
</protein>
<evidence type="ECO:0000256" key="1">
    <source>
        <dbReference type="SAM" id="MobiDB-lite"/>
    </source>
</evidence>
<proteinExistence type="predicted"/>
<comment type="caution">
    <text evidence="2">The sequence shown here is derived from an EMBL/GenBank/DDBJ whole genome shotgun (WGS) entry which is preliminary data.</text>
</comment>
<evidence type="ECO:0000313" key="3">
    <source>
        <dbReference type="Proteomes" id="UP001222325"/>
    </source>
</evidence>
<organism evidence="2 3">
    <name type="scientific">Mycena belliarum</name>
    <dbReference type="NCBI Taxonomy" id="1033014"/>
    <lineage>
        <taxon>Eukaryota</taxon>
        <taxon>Fungi</taxon>
        <taxon>Dikarya</taxon>
        <taxon>Basidiomycota</taxon>
        <taxon>Agaricomycotina</taxon>
        <taxon>Agaricomycetes</taxon>
        <taxon>Agaricomycetidae</taxon>
        <taxon>Agaricales</taxon>
        <taxon>Marasmiineae</taxon>
        <taxon>Mycenaceae</taxon>
        <taxon>Mycena</taxon>
    </lineage>
</organism>
<sequence length="245" mass="27580">MHISTPQDARGRPHRTSATATILGLVALLAPQRWSMKEHYECQWTLAGLDICEITSWIRGEVAHEKFSDSSTCNVHLVSKQRKIRRDEASRSCSSFCKSLYRVGWTSVWLVDPSRCECSTTRPGVLIFRMVLLACRRFSLTALVGVEDATQGVRPRPLTTANRTRLRSRLADDNISYVGGYYARNDRGVQESTCPSLYDRCHHLRLAAYADHSCSMAMPAKRQPQPESQQLGQVKGNEQGDPEQP</sequence>
<dbReference type="AlphaFoldDB" id="A0AAD6XTQ1"/>
<evidence type="ECO:0000313" key="2">
    <source>
        <dbReference type="EMBL" id="KAJ7092038.1"/>
    </source>
</evidence>
<dbReference type="EMBL" id="JARJCN010000019">
    <property type="protein sequence ID" value="KAJ7092038.1"/>
    <property type="molecule type" value="Genomic_DNA"/>
</dbReference>
<keyword evidence="3" id="KW-1185">Reference proteome</keyword>
<dbReference type="Proteomes" id="UP001222325">
    <property type="component" value="Unassembled WGS sequence"/>
</dbReference>